<evidence type="ECO:0000313" key="3">
    <source>
        <dbReference type="Proteomes" id="UP000802392"/>
    </source>
</evidence>
<keyword evidence="3" id="KW-1185">Reference proteome</keyword>
<protein>
    <submittedName>
        <fullName evidence="2">Uncharacterized protein</fullName>
    </submittedName>
</protein>
<name>A0ABX0TFH5_9MICC</name>
<comment type="caution">
    <text evidence="2">The sequence shown here is derived from an EMBL/GenBank/DDBJ whole genome shotgun (WGS) entry which is preliminary data.</text>
</comment>
<reference evidence="2 3" key="1">
    <citation type="submission" date="2020-03" db="EMBL/GenBank/DDBJ databases">
        <title>Genomic Encyclopedia of Type Strains, Phase III (KMG-III): the genomes of soil and plant-associated and newly described type strains.</title>
        <authorList>
            <person name="Whitman W."/>
        </authorList>
    </citation>
    <scope>NUCLEOTIDE SEQUENCE [LARGE SCALE GENOMIC DNA]</scope>
    <source>
        <strain evidence="2 3">CECT 4207</strain>
    </source>
</reference>
<evidence type="ECO:0000256" key="1">
    <source>
        <dbReference type="SAM" id="Phobius"/>
    </source>
</evidence>
<organism evidence="2 3">
    <name type="scientific">Paenarthrobacter ilicis</name>
    <dbReference type="NCBI Taxonomy" id="43665"/>
    <lineage>
        <taxon>Bacteria</taxon>
        <taxon>Bacillati</taxon>
        <taxon>Actinomycetota</taxon>
        <taxon>Actinomycetes</taxon>
        <taxon>Micrococcales</taxon>
        <taxon>Micrococcaceae</taxon>
        <taxon>Paenarthrobacter</taxon>
    </lineage>
</organism>
<accession>A0ABX0TFH5</accession>
<keyword evidence="1" id="KW-0812">Transmembrane</keyword>
<dbReference type="EMBL" id="JAAOZD010000002">
    <property type="protein sequence ID" value="NIJ00665.1"/>
    <property type="molecule type" value="Genomic_DNA"/>
</dbReference>
<dbReference type="RefSeq" id="WP_239528811.1">
    <property type="nucleotide sequence ID" value="NZ_BAAAVO010000009.1"/>
</dbReference>
<keyword evidence="1" id="KW-1133">Transmembrane helix</keyword>
<evidence type="ECO:0000313" key="2">
    <source>
        <dbReference type="EMBL" id="NIJ00665.1"/>
    </source>
</evidence>
<gene>
    <name evidence="2" type="ORF">FHR86_000978</name>
</gene>
<keyword evidence="1" id="KW-0472">Membrane</keyword>
<sequence length="298" mass="32258">MAETLSEPARQRSGRTALIIVIVVLALVGAGVGVWLTTSRSSGPNKADVVRLDKERTIVDTSMNLYDPLVQQFTARYTNAVSEDAEKPEIEQVLSKEGEVLQRESRANLDRLEHMTTSPALQAKDVADAFGAFKEHYGAVIAYQDQQVINTVNITRSVGGPCAPLHTELNVASETYPEDYVKTADACLAALAGAKDKADAETVQLLTDIEKVIKEQRDKQQKAVEAKSEFERLALKTTAAVGLLDINQAFAKARTTYETTVKAKQTKLVEDANNSNKALETALKKSLESYSAASGGGN</sequence>
<dbReference type="Proteomes" id="UP000802392">
    <property type="component" value="Unassembled WGS sequence"/>
</dbReference>
<feature type="transmembrane region" description="Helical" evidence="1">
    <location>
        <begin position="16"/>
        <end position="36"/>
    </location>
</feature>
<proteinExistence type="predicted"/>